<feature type="transmembrane region" description="Helical" evidence="1">
    <location>
        <begin position="30"/>
        <end position="51"/>
    </location>
</feature>
<feature type="transmembrane region" description="Helical" evidence="1">
    <location>
        <begin position="498"/>
        <end position="518"/>
    </location>
</feature>
<protein>
    <submittedName>
        <fullName evidence="2">Uncharacterized protein</fullName>
    </submittedName>
</protein>
<feature type="transmembrane region" description="Helical" evidence="1">
    <location>
        <begin position="79"/>
        <end position="107"/>
    </location>
</feature>
<evidence type="ECO:0000313" key="3">
    <source>
        <dbReference type="Proteomes" id="UP000799750"/>
    </source>
</evidence>
<feature type="transmembrane region" description="Helical" evidence="1">
    <location>
        <begin position="127"/>
        <end position="151"/>
    </location>
</feature>
<dbReference type="AlphaFoldDB" id="A0A6A6R903"/>
<sequence length="629" mass="69461">MALTSPGSKPPDECYLRSDDSGIWNGVKAWYIFLLHLIACGLSVFSMIQWIDDRNFYTGSPPSIFQIKHGLYQTQVTGLISVGLVGVRLLAGICTGLLVWRTIFILLEKRGMSLAEISHLSGWRTPVFLVLGSTTGALWSIWAAAVIVLLWPSSFASPLATSSVAWLPSTRLHKATQPIDLVSIANATDWSPILYDEMRYSTIVSTATNTGRDPSYVFNSTNLPLRRYFDASSIPELTTRSVMGLAVPYFDIKLKWVNNATVKNTDRIGAWEYVDVNNNTFSCRSDGAVNFLRDVQWDSNNATPKEAGIFNGTKLVVIKVLTMTKGMKLDDGTIVDEYTPCPTTSSVFGKLPDVGQYQNAIVWSNNQAFSANDCYLIAEASITAGKYAASNCTVSPSGSIDRYATCQTDSHNATLQDDWLRDLALDFLSEALKYTVLQNFTDSYMRNSTVDQYTTGMLTLGYHAAWSALMGRLGNTTETAHFVQAEQVVKAEIERRKLYGWLGMNITLTASAILVYLAQTTSRAKTVRDTALAAMTMELTEVMHSPRAKGLCNAVALNKRDKKLPRLKWKESVATGRGGIEPFGGTAPSEERSCRRRLAFVDETQRQSQGSGIISHKIGIYRPTGYEQI</sequence>
<name>A0A6A6R903_9PEZI</name>
<dbReference type="Proteomes" id="UP000799750">
    <property type="component" value="Unassembled WGS sequence"/>
</dbReference>
<evidence type="ECO:0000256" key="1">
    <source>
        <dbReference type="SAM" id="Phobius"/>
    </source>
</evidence>
<reference evidence="2" key="1">
    <citation type="journal article" date="2020" name="Stud. Mycol.">
        <title>101 Dothideomycetes genomes: a test case for predicting lifestyles and emergence of pathogens.</title>
        <authorList>
            <person name="Haridas S."/>
            <person name="Albert R."/>
            <person name="Binder M."/>
            <person name="Bloem J."/>
            <person name="Labutti K."/>
            <person name="Salamov A."/>
            <person name="Andreopoulos B."/>
            <person name="Baker S."/>
            <person name="Barry K."/>
            <person name="Bills G."/>
            <person name="Bluhm B."/>
            <person name="Cannon C."/>
            <person name="Castanera R."/>
            <person name="Culley D."/>
            <person name="Daum C."/>
            <person name="Ezra D."/>
            <person name="Gonzalez J."/>
            <person name="Henrissat B."/>
            <person name="Kuo A."/>
            <person name="Liang C."/>
            <person name="Lipzen A."/>
            <person name="Lutzoni F."/>
            <person name="Magnuson J."/>
            <person name="Mondo S."/>
            <person name="Nolan M."/>
            <person name="Ohm R."/>
            <person name="Pangilinan J."/>
            <person name="Park H.-J."/>
            <person name="Ramirez L."/>
            <person name="Alfaro M."/>
            <person name="Sun H."/>
            <person name="Tritt A."/>
            <person name="Yoshinaga Y."/>
            <person name="Zwiers L.-H."/>
            <person name="Turgeon B."/>
            <person name="Goodwin S."/>
            <person name="Spatafora J."/>
            <person name="Crous P."/>
            <person name="Grigoriev I."/>
        </authorList>
    </citation>
    <scope>NUCLEOTIDE SEQUENCE</scope>
    <source>
        <strain evidence="2">CBS 269.34</strain>
    </source>
</reference>
<organism evidence="2 3">
    <name type="scientific">Lophium mytilinum</name>
    <dbReference type="NCBI Taxonomy" id="390894"/>
    <lineage>
        <taxon>Eukaryota</taxon>
        <taxon>Fungi</taxon>
        <taxon>Dikarya</taxon>
        <taxon>Ascomycota</taxon>
        <taxon>Pezizomycotina</taxon>
        <taxon>Dothideomycetes</taxon>
        <taxon>Pleosporomycetidae</taxon>
        <taxon>Mytilinidiales</taxon>
        <taxon>Mytilinidiaceae</taxon>
        <taxon>Lophium</taxon>
    </lineage>
</organism>
<proteinExistence type="predicted"/>
<evidence type="ECO:0000313" key="2">
    <source>
        <dbReference type="EMBL" id="KAF2501285.1"/>
    </source>
</evidence>
<gene>
    <name evidence="2" type="ORF">BU16DRAFT_450923</name>
</gene>
<dbReference type="EMBL" id="MU004182">
    <property type="protein sequence ID" value="KAF2501285.1"/>
    <property type="molecule type" value="Genomic_DNA"/>
</dbReference>
<keyword evidence="3" id="KW-1185">Reference proteome</keyword>
<accession>A0A6A6R903</accession>
<dbReference type="OrthoDB" id="5378430at2759"/>
<keyword evidence="1" id="KW-1133">Transmembrane helix</keyword>
<keyword evidence="1" id="KW-0472">Membrane</keyword>
<keyword evidence="1" id="KW-0812">Transmembrane</keyword>